<evidence type="ECO:0000313" key="3">
    <source>
        <dbReference type="Proteomes" id="UP000005940"/>
    </source>
</evidence>
<evidence type="ECO:0000313" key="2">
    <source>
        <dbReference type="EMBL" id="QKM65833.1"/>
    </source>
</evidence>
<feature type="compositionally biased region" description="Low complexity" evidence="1">
    <location>
        <begin position="52"/>
        <end position="70"/>
    </location>
</feature>
<organism evidence="2 3">
    <name type="scientific">Streptomyces tsukubensis (strain DSM 42081 / NBRC 108919 / NRRL 18488 / 9993)</name>
    <dbReference type="NCBI Taxonomy" id="1114943"/>
    <lineage>
        <taxon>Bacteria</taxon>
        <taxon>Bacillati</taxon>
        <taxon>Actinomycetota</taxon>
        <taxon>Actinomycetes</taxon>
        <taxon>Kitasatosporales</taxon>
        <taxon>Streptomycetaceae</taxon>
        <taxon>Streptomyces</taxon>
    </lineage>
</organism>
<dbReference type="AlphaFoldDB" id="I2NC04"/>
<proteinExistence type="predicted"/>
<dbReference type="EMBL" id="CP029159">
    <property type="protein sequence ID" value="QKM65833.1"/>
    <property type="molecule type" value="Genomic_DNA"/>
</dbReference>
<dbReference type="RefSeq" id="WP_006344580.1">
    <property type="nucleotide sequence ID" value="NZ_CP029159.1"/>
</dbReference>
<dbReference type="Proteomes" id="UP000005940">
    <property type="component" value="Chromosome"/>
</dbReference>
<feature type="region of interest" description="Disordered" evidence="1">
    <location>
        <begin position="52"/>
        <end position="92"/>
    </location>
</feature>
<reference evidence="2 3" key="1">
    <citation type="journal article" date="2012" name="J. Bacteriol.">
        <title>Draft genome of Streptomyces tsukubaensis NRRL 18488, the producer of the clinically important immunosuppressant tacrolimus (FK506).</title>
        <authorList>
            <person name="Barreiro C."/>
            <person name="Prieto C."/>
            <person name="Sola-Landa A."/>
            <person name="Solera E."/>
            <person name="Martinez-Castro M."/>
            <person name="Perez-Redondo R."/>
            <person name="Garcia-Estrada C."/>
            <person name="Aparicio J.F."/>
            <person name="Fernandez-Martinez L.T."/>
            <person name="Santos-Aberturas J."/>
            <person name="Salehi-Najafabadi Z."/>
            <person name="Rodriguez-Garcia A."/>
            <person name="Tauch A."/>
            <person name="Martin J.F."/>
        </authorList>
    </citation>
    <scope>NUCLEOTIDE SEQUENCE [LARGE SCALE GENOMIC DNA]</scope>
    <source>
        <strain evidence="3">DSM 42081 / NBRC 108919 / NRRL 18488 / 9993</strain>
    </source>
</reference>
<keyword evidence="3" id="KW-1185">Reference proteome</keyword>
<evidence type="ECO:0000256" key="1">
    <source>
        <dbReference type="SAM" id="MobiDB-lite"/>
    </source>
</evidence>
<gene>
    <name evidence="2" type="ORF">STSU_000310</name>
</gene>
<accession>I2NC04</accession>
<name>I2NC04_STRT9</name>
<sequence length="92" mass="10272">MLLKTDRVTEPVDDLADKLRRYTDWFHLPAPKADPDRERTARGVAVHCLRLGRSRSPAGRPRSARAGSGAWSTPPTPYFAGVRRPGQHGRRA</sequence>
<protein>
    <submittedName>
        <fullName evidence="2">Uncharacterized protein</fullName>
    </submittedName>
</protein>